<feature type="non-terminal residue" evidence="1">
    <location>
        <position position="1"/>
    </location>
</feature>
<comment type="caution">
    <text evidence="1">The sequence shown here is derived from an EMBL/GenBank/DDBJ whole genome shotgun (WGS) entry which is preliminary data.</text>
</comment>
<gene>
    <name evidence="1" type="ORF">QFC19_003735</name>
</gene>
<evidence type="ECO:0000313" key="1">
    <source>
        <dbReference type="EMBL" id="KAJ9104940.1"/>
    </source>
</evidence>
<organism evidence="1 2">
    <name type="scientific">Naganishia cerealis</name>
    <dbReference type="NCBI Taxonomy" id="610337"/>
    <lineage>
        <taxon>Eukaryota</taxon>
        <taxon>Fungi</taxon>
        <taxon>Dikarya</taxon>
        <taxon>Basidiomycota</taxon>
        <taxon>Agaricomycotina</taxon>
        <taxon>Tremellomycetes</taxon>
        <taxon>Filobasidiales</taxon>
        <taxon>Filobasidiaceae</taxon>
        <taxon>Naganishia</taxon>
    </lineage>
</organism>
<proteinExistence type="predicted"/>
<evidence type="ECO:0000313" key="2">
    <source>
        <dbReference type="Proteomes" id="UP001241377"/>
    </source>
</evidence>
<dbReference type="EMBL" id="JASBWR010000037">
    <property type="protein sequence ID" value="KAJ9104940.1"/>
    <property type="molecule type" value="Genomic_DNA"/>
</dbReference>
<protein>
    <submittedName>
        <fullName evidence="1">Uncharacterized protein</fullName>
    </submittedName>
</protein>
<name>A0ACC2W1E0_9TREE</name>
<keyword evidence="2" id="KW-1185">Reference proteome</keyword>
<accession>A0ACC2W1E0</accession>
<reference evidence="1" key="1">
    <citation type="submission" date="2023-04" db="EMBL/GenBank/DDBJ databases">
        <title>Draft Genome sequencing of Naganishia species isolated from polar environments using Oxford Nanopore Technology.</title>
        <authorList>
            <person name="Leo P."/>
            <person name="Venkateswaran K."/>
        </authorList>
    </citation>
    <scope>NUCLEOTIDE SEQUENCE</scope>
    <source>
        <strain evidence="1">MNA-CCFEE 5261</strain>
    </source>
</reference>
<dbReference type="Proteomes" id="UP001241377">
    <property type="component" value="Unassembled WGS sequence"/>
</dbReference>
<sequence length="253" mass="28656">SGESNSTMTLSLYGEEAKRNATCKTLGPEGLTFTADAMYLLCPPKTWMEMLEGPESRVSVFKEAVSKIFRSTLKQQVSSIRNTRSRDVRYRERLEELCARVPPMQVQLEVHFGVLGNPKNFLRLISPPDPELPGQPLIMKTFPAKFQVDMPNVVVTDLELKAHLVQEFKNAIEKDYPSIMKQPCYMGKTNSKLCRENEEVLCDVYKAWRGANLGALHERAKGYTVKIWVKEDGSDVEGELRHKADGEIVYSIP</sequence>